<dbReference type="InterPro" id="IPR036526">
    <property type="entry name" value="C-N_Hydrolase_sf"/>
</dbReference>
<gene>
    <name evidence="3" type="ORF">CTEN210_09699</name>
</gene>
<dbReference type="PANTHER" id="PTHR43674">
    <property type="entry name" value="NITRILASE C965.09-RELATED"/>
    <property type="match status" value="1"/>
</dbReference>
<dbReference type="InterPro" id="IPR003010">
    <property type="entry name" value="C-N_Hydrolase"/>
</dbReference>
<dbReference type="PANTHER" id="PTHR43674:SF2">
    <property type="entry name" value="BETA-UREIDOPROPIONASE"/>
    <property type="match status" value="1"/>
</dbReference>
<dbReference type="Gene3D" id="3.60.110.10">
    <property type="entry name" value="Carbon-nitrogen hydrolase"/>
    <property type="match status" value="1"/>
</dbReference>
<keyword evidence="1" id="KW-0378">Hydrolase</keyword>
<dbReference type="EMBL" id="BLLK01000046">
    <property type="protein sequence ID" value="GFH53223.1"/>
    <property type="molecule type" value="Genomic_DNA"/>
</dbReference>
<feature type="domain" description="CN hydrolase" evidence="2">
    <location>
        <begin position="3"/>
        <end position="281"/>
    </location>
</feature>
<evidence type="ECO:0000256" key="1">
    <source>
        <dbReference type="ARBA" id="ARBA00022801"/>
    </source>
</evidence>
<dbReference type="Proteomes" id="UP001054902">
    <property type="component" value="Unassembled WGS sequence"/>
</dbReference>
<evidence type="ECO:0000313" key="3">
    <source>
        <dbReference type="EMBL" id="GFH53223.1"/>
    </source>
</evidence>
<reference evidence="3 4" key="1">
    <citation type="journal article" date="2021" name="Sci. Rep.">
        <title>The genome of the diatom Chaetoceros tenuissimus carries an ancient integrated fragment of an extant virus.</title>
        <authorList>
            <person name="Hongo Y."/>
            <person name="Kimura K."/>
            <person name="Takaki Y."/>
            <person name="Yoshida Y."/>
            <person name="Baba S."/>
            <person name="Kobayashi G."/>
            <person name="Nagasaki K."/>
            <person name="Hano T."/>
            <person name="Tomaru Y."/>
        </authorList>
    </citation>
    <scope>NUCLEOTIDE SEQUENCE [LARGE SCALE GENOMIC DNA]</scope>
    <source>
        <strain evidence="3 4">NIES-3715</strain>
    </source>
</reference>
<name>A0AAD3H7V0_9STRA</name>
<sequence length="340" mass="38022">MTTRVAVIQMKTDDQNPDRNIETITKLLEEAFQNNNTEKPALVLGPEFAVNGYSYNVEEAWSFAEKQGGKTEQLLCTLAKQYGIFFGMTYLEEVCTRDEETGQLEVNFYNTFALAEPNGTIEGRVQKSRPCSLEAYIFKSSPSTSSQSHIIQCSNGWKVGVLICYENILHDPLKQLQSTGCDLLLQPFSGPLTSGGDDNVKEKLRNLYSGICHTNARLLHCPALYANKVGKWSSDSPTILAPSYIFDTEFPGESKICDANGTILFKLNDTEEGIAIADVEITNTVTPTSEKDLPSIPKYFGGYTDPSLYLKSCMIFEWFGSRAYEESKLRKDNKLENPKR</sequence>
<evidence type="ECO:0000259" key="2">
    <source>
        <dbReference type="PROSITE" id="PS50263"/>
    </source>
</evidence>
<proteinExistence type="predicted"/>
<dbReference type="CDD" id="cd07197">
    <property type="entry name" value="nitrilase"/>
    <property type="match status" value="1"/>
</dbReference>
<dbReference type="InterPro" id="IPR050345">
    <property type="entry name" value="Aliph_Amidase/BUP"/>
</dbReference>
<keyword evidence="4" id="KW-1185">Reference proteome</keyword>
<dbReference type="GO" id="GO:0016811">
    <property type="term" value="F:hydrolase activity, acting on carbon-nitrogen (but not peptide) bonds, in linear amides"/>
    <property type="evidence" value="ECO:0007669"/>
    <property type="project" value="UniProtKB-ARBA"/>
</dbReference>
<accession>A0AAD3H7V0</accession>
<organism evidence="3 4">
    <name type="scientific">Chaetoceros tenuissimus</name>
    <dbReference type="NCBI Taxonomy" id="426638"/>
    <lineage>
        <taxon>Eukaryota</taxon>
        <taxon>Sar</taxon>
        <taxon>Stramenopiles</taxon>
        <taxon>Ochrophyta</taxon>
        <taxon>Bacillariophyta</taxon>
        <taxon>Coscinodiscophyceae</taxon>
        <taxon>Chaetocerotophycidae</taxon>
        <taxon>Chaetocerotales</taxon>
        <taxon>Chaetocerotaceae</taxon>
        <taxon>Chaetoceros</taxon>
    </lineage>
</organism>
<dbReference type="AlphaFoldDB" id="A0AAD3H7V0"/>
<comment type="caution">
    <text evidence="3">The sequence shown here is derived from an EMBL/GenBank/DDBJ whole genome shotgun (WGS) entry which is preliminary data.</text>
</comment>
<dbReference type="Pfam" id="PF00795">
    <property type="entry name" value="CN_hydrolase"/>
    <property type="match status" value="1"/>
</dbReference>
<dbReference type="SUPFAM" id="SSF56317">
    <property type="entry name" value="Carbon-nitrogen hydrolase"/>
    <property type="match status" value="1"/>
</dbReference>
<evidence type="ECO:0000313" key="4">
    <source>
        <dbReference type="Proteomes" id="UP001054902"/>
    </source>
</evidence>
<dbReference type="PROSITE" id="PS50263">
    <property type="entry name" value="CN_HYDROLASE"/>
    <property type="match status" value="1"/>
</dbReference>
<protein>
    <recommendedName>
        <fullName evidence="2">CN hydrolase domain-containing protein</fullName>
    </recommendedName>
</protein>